<evidence type="ECO:0008006" key="3">
    <source>
        <dbReference type="Google" id="ProtNLM"/>
    </source>
</evidence>
<proteinExistence type="predicted"/>
<accession>A0ABW6QIQ9</accession>
<dbReference type="EMBL" id="JBHVZQ010000063">
    <property type="protein sequence ID" value="MFF1278638.1"/>
    <property type="molecule type" value="Genomic_DNA"/>
</dbReference>
<protein>
    <recommendedName>
        <fullName evidence="3">DNA-binding protein</fullName>
    </recommendedName>
</protein>
<dbReference type="RefSeq" id="WP_388241331.1">
    <property type="nucleotide sequence ID" value="NZ_JBHVZQ010000063.1"/>
</dbReference>
<sequence length="218" mass="23835">MPDISGDPVYLWLTGARPATAGPGAPTPADLLARRPAAATASDIALREGLDLGDLSTYQRRDRRARRSRAGKPTVLQAVIRFATTGLRIPRERAVAHAQRWAASPITEPDEALEWISLLGLGGLDAALRLRRNGVTPAMEKTRRESEEQARRDARAAQDRVWAEIAARYRPGIAAQLRLNGCTPDMLDRVINGKTVDQLLREGCPVQIVINALRDTHG</sequence>
<reference evidence="1 2" key="1">
    <citation type="submission" date="2024-09" db="EMBL/GenBank/DDBJ databases">
        <title>The Natural Products Discovery Center: Release of the First 8490 Sequenced Strains for Exploring Actinobacteria Biosynthetic Diversity.</title>
        <authorList>
            <person name="Kalkreuter E."/>
            <person name="Kautsar S.A."/>
            <person name="Yang D."/>
            <person name="Bader C.D."/>
            <person name="Teijaro C.N."/>
            <person name="Fluegel L."/>
            <person name="Davis C.M."/>
            <person name="Simpson J.R."/>
            <person name="Lauterbach L."/>
            <person name="Steele A.D."/>
            <person name="Gui C."/>
            <person name="Meng S."/>
            <person name="Li G."/>
            <person name="Viehrig K."/>
            <person name="Ye F."/>
            <person name="Su P."/>
            <person name="Kiefer A.F."/>
            <person name="Nichols A."/>
            <person name="Cepeda A.J."/>
            <person name="Yan W."/>
            <person name="Fan B."/>
            <person name="Jiang Y."/>
            <person name="Adhikari A."/>
            <person name="Zheng C.-J."/>
            <person name="Schuster L."/>
            <person name="Cowan T.M."/>
            <person name="Smanski M.J."/>
            <person name="Chevrette M.G."/>
            <person name="De Carvalho L.P.S."/>
            <person name="Shen B."/>
        </authorList>
    </citation>
    <scope>NUCLEOTIDE SEQUENCE [LARGE SCALE GENOMIC DNA]</scope>
    <source>
        <strain evidence="1 2">NPDC058328</strain>
    </source>
</reference>
<name>A0ABW6QIQ9_9ACTN</name>
<gene>
    <name evidence="1" type="ORF">ACFVZC_35545</name>
</gene>
<organism evidence="1 2">
    <name type="scientific">Streptomyces marokkonensis</name>
    <dbReference type="NCBI Taxonomy" id="324855"/>
    <lineage>
        <taxon>Bacteria</taxon>
        <taxon>Bacillati</taxon>
        <taxon>Actinomycetota</taxon>
        <taxon>Actinomycetes</taxon>
        <taxon>Kitasatosporales</taxon>
        <taxon>Streptomycetaceae</taxon>
        <taxon>Streptomyces</taxon>
    </lineage>
</organism>
<comment type="caution">
    <text evidence="1">The sequence shown here is derived from an EMBL/GenBank/DDBJ whole genome shotgun (WGS) entry which is preliminary data.</text>
</comment>
<evidence type="ECO:0000313" key="1">
    <source>
        <dbReference type="EMBL" id="MFF1278638.1"/>
    </source>
</evidence>
<evidence type="ECO:0000313" key="2">
    <source>
        <dbReference type="Proteomes" id="UP001601627"/>
    </source>
</evidence>
<dbReference type="Proteomes" id="UP001601627">
    <property type="component" value="Unassembled WGS sequence"/>
</dbReference>
<keyword evidence="2" id="KW-1185">Reference proteome</keyword>